<dbReference type="PANTHER" id="PTHR43649">
    <property type="entry name" value="ARABINOSE-BINDING PROTEIN-RELATED"/>
    <property type="match status" value="1"/>
</dbReference>
<dbReference type="InterPro" id="IPR050490">
    <property type="entry name" value="Bact_solute-bd_prot1"/>
</dbReference>
<keyword evidence="2" id="KW-0732">Signal</keyword>
<dbReference type="RefSeq" id="WP_176008331.1">
    <property type="nucleotide sequence ID" value="NZ_CP041372.2"/>
</dbReference>
<feature type="compositionally biased region" description="Polar residues" evidence="1">
    <location>
        <begin position="25"/>
        <end position="36"/>
    </location>
</feature>
<proteinExistence type="predicted"/>
<dbReference type="InterPro" id="IPR006059">
    <property type="entry name" value="SBP"/>
</dbReference>
<dbReference type="AlphaFoldDB" id="A0A859FC20"/>
<evidence type="ECO:0000256" key="1">
    <source>
        <dbReference type="SAM" id="MobiDB-lite"/>
    </source>
</evidence>
<dbReference type="KEGG" id="psua:FLK61_26390"/>
<reference evidence="4" key="1">
    <citation type="submission" date="2019-07" db="EMBL/GenBank/DDBJ databases">
        <title>Bacillus alkalisoli sp. nov. isolated from saline soil.</title>
        <authorList>
            <person name="Sun J.-Q."/>
            <person name="Xu L."/>
        </authorList>
    </citation>
    <scope>NUCLEOTIDE SEQUENCE [LARGE SCALE GENOMIC DNA]</scope>
    <source>
        <strain evidence="4">M4U3P1</strain>
    </source>
</reference>
<evidence type="ECO:0000313" key="4">
    <source>
        <dbReference type="Proteomes" id="UP000318138"/>
    </source>
</evidence>
<accession>A0A859FC20</accession>
<name>A0A859FC20_9BACI</name>
<dbReference type="Proteomes" id="UP000318138">
    <property type="component" value="Chromosome"/>
</dbReference>
<evidence type="ECO:0000256" key="2">
    <source>
        <dbReference type="SAM" id="SignalP"/>
    </source>
</evidence>
<dbReference type="PROSITE" id="PS51257">
    <property type="entry name" value="PROKAR_LIPOPROTEIN"/>
    <property type="match status" value="1"/>
</dbReference>
<evidence type="ECO:0000313" key="3">
    <source>
        <dbReference type="EMBL" id="QKS70291.1"/>
    </source>
</evidence>
<feature type="region of interest" description="Disordered" evidence="1">
    <location>
        <begin position="25"/>
        <end position="45"/>
    </location>
</feature>
<feature type="chain" id="PRO_5039019544" evidence="2">
    <location>
        <begin position="22"/>
        <end position="452"/>
    </location>
</feature>
<organism evidence="3 4">
    <name type="scientific">Paenalkalicoccus suaedae</name>
    <dbReference type="NCBI Taxonomy" id="2592382"/>
    <lineage>
        <taxon>Bacteria</taxon>
        <taxon>Bacillati</taxon>
        <taxon>Bacillota</taxon>
        <taxon>Bacilli</taxon>
        <taxon>Bacillales</taxon>
        <taxon>Bacillaceae</taxon>
        <taxon>Paenalkalicoccus</taxon>
    </lineage>
</organism>
<feature type="signal peptide" evidence="2">
    <location>
        <begin position="1"/>
        <end position="21"/>
    </location>
</feature>
<dbReference type="Gene3D" id="3.40.190.10">
    <property type="entry name" value="Periplasmic binding protein-like II"/>
    <property type="match status" value="1"/>
</dbReference>
<protein>
    <submittedName>
        <fullName evidence="3">Extracellular solute-binding protein</fullName>
    </submittedName>
</protein>
<dbReference type="Pfam" id="PF01547">
    <property type="entry name" value="SBP_bac_1"/>
    <property type="match status" value="1"/>
</dbReference>
<keyword evidence="4" id="KW-1185">Reference proteome</keyword>
<dbReference type="EMBL" id="CP041372">
    <property type="protein sequence ID" value="QKS70291.1"/>
    <property type="molecule type" value="Genomic_DNA"/>
</dbReference>
<dbReference type="SUPFAM" id="SSF53850">
    <property type="entry name" value="Periplasmic binding protein-like II"/>
    <property type="match status" value="1"/>
</dbReference>
<sequence>MKRIVQPALFMGLLFTLAACSNDTEAETNSEPNGNDSAATSNESESEAVTIRLHHWYNEEADNWDQVIAQFEEEFPHIKVESITPENNDANETMQQIDLAAASGDQLDVIMVNSPANYSQRATHGMFEPLNEYIEESGMDYGENFRVDTSVDGNYYALPGKYNMNFVMLNEDALNEAGLSVPTEWTWDEYMDYAEALTTGEGQNKRYGTFFHTWDDYVRLATFNQPEDSSFVKDDGMTSNVDSPLMRKSLEIRERGHEDGSATPYSDTISMSLNYRTEYFSEKAAMIMTGSWMINEAGGLPGEESTFKTAFAPYPKADEDAEITTPAGADFLTVYSGSDHKKEAFEFIQWYTTEGIVEQGKYLPDYLGADIDVVLDNLMESTYPDKVNLDSLAHTLETTLAADLYIPVPFINEVVTAYNNEVEKFLLEDQDLDTTIERADEAVQKVIDDNRN</sequence>
<gene>
    <name evidence="3" type="ORF">FLK61_26390</name>
</gene>
<dbReference type="PANTHER" id="PTHR43649:SF12">
    <property type="entry name" value="DIACETYLCHITOBIOSE BINDING PROTEIN DASA"/>
    <property type="match status" value="1"/>
</dbReference>